<feature type="region of interest" description="Disordered" evidence="5">
    <location>
        <begin position="388"/>
        <end position="416"/>
    </location>
</feature>
<dbReference type="GO" id="GO:0005524">
    <property type="term" value="F:ATP binding"/>
    <property type="evidence" value="ECO:0007669"/>
    <property type="project" value="UniProtKB-UniRule"/>
</dbReference>
<gene>
    <name evidence="7" type="ORF">CP980_13015</name>
</gene>
<dbReference type="AlphaFoldDB" id="A0A5J6J4X7"/>
<organism evidence="7 8">
    <name type="scientific">Streptomyces vinaceus</name>
    <dbReference type="NCBI Taxonomy" id="1960"/>
    <lineage>
        <taxon>Bacteria</taxon>
        <taxon>Bacillati</taxon>
        <taxon>Actinomycetota</taxon>
        <taxon>Actinomycetes</taxon>
        <taxon>Kitasatosporales</taxon>
        <taxon>Streptomycetaceae</taxon>
        <taxon>Streptomyces</taxon>
    </lineage>
</organism>
<keyword evidence="8" id="KW-1185">Reference proteome</keyword>
<evidence type="ECO:0000313" key="7">
    <source>
        <dbReference type="EMBL" id="QEV45890.1"/>
    </source>
</evidence>
<sequence>MAVLLSPRPAVVAAARRAGARTVVVAPGPPVPSDREGAERRVPADWRDHGRLVTAVGRLDAVRRGRARVFGFDPAAALAAARANEALGLPGTPAAAVAALMDKAALRARSNALHAVRPVSFVRCGRAALIPFLAALIGFPCVVKPRSGVLGEGVRLLAGPAGAEAAVRDYPEVTDLLVEEYLEGPELAVEALSREGRHRVLGWTRRIPGPGAAAVTATGHELPVALPAEAAASVRALVRGVLDLAGHRDGPSHTELVLTPYGPRLIEAHAHPGAEELVSLLRLAHGTDVLALGVAAGLGLPEPAHHPRAAYAGLRYVDFPPGTRLARTRPALAAARAVPGVFRVGLQVPPGATVLGPPTGSLHHAHVLATAPTAGSLARALDRSAALLGGRPGPLTPDSRGIHVPPPPWGHGPHSA</sequence>
<dbReference type="Pfam" id="PF13535">
    <property type="entry name" value="ATP-grasp_4"/>
    <property type="match status" value="1"/>
</dbReference>
<dbReference type="SUPFAM" id="SSF56059">
    <property type="entry name" value="Glutathione synthetase ATP-binding domain-like"/>
    <property type="match status" value="1"/>
</dbReference>
<dbReference type="Gene3D" id="3.30.470.20">
    <property type="entry name" value="ATP-grasp fold, B domain"/>
    <property type="match status" value="1"/>
</dbReference>
<dbReference type="EMBL" id="CP023692">
    <property type="protein sequence ID" value="QEV45890.1"/>
    <property type="molecule type" value="Genomic_DNA"/>
</dbReference>
<dbReference type="Proteomes" id="UP000325563">
    <property type="component" value="Chromosome"/>
</dbReference>
<dbReference type="RefSeq" id="WP_150528222.1">
    <property type="nucleotide sequence ID" value="NZ_BNBW01000002.1"/>
</dbReference>
<evidence type="ECO:0000259" key="6">
    <source>
        <dbReference type="PROSITE" id="PS50975"/>
    </source>
</evidence>
<accession>A0A5J6J4X7</accession>
<evidence type="ECO:0000256" key="5">
    <source>
        <dbReference type="SAM" id="MobiDB-lite"/>
    </source>
</evidence>
<name>A0A5J6J4X7_STRVI</name>
<keyword evidence="2 4" id="KW-0547">Nucleotide-binding</keyword>
<dbReference type="Pfam" id="PF18603">
    <property type="entry name" value="LAL_C2"/>
    <property type="match status" value="1"/>
</dbReference>
<feature type="domain" description="ATP-grasp" evidence="6">
    <location>
        <begin position="81"/>
        <end position="298"/>
    </location>
</feature>
<reference evidence="7 8" key="1">
    <citation type="submission" date="2017-09" db="EMBL/GenBank/DDBJ databases">
        <authorList>
            <person name="Lee N."/>
            <person name="Cho B.-K."/>
        </authorList>
    </citation>
    <scope>NUCLEOTIDE SEQUENCE [LARGE SCALE GENOMIC DNA]</scope>
    <source>
        <strain evidence="7 8">ATCC 27476</strain>
    </source>
</reference>
<evidence type="ECO:0000256" key="2">
    <source>
        <dbReference type="ARBA" id="ARBA00022741"/>
    </source>
</evidence>
<dbReference type="GO" id="GO:0016874">
    <property type="term" value="F:ligase activity"/>
    <property type="evidence" value="ECO:0007669"/>
    <property type="project" value="UniProtKB-KW"/>
</dbReference>
<evidence type="ECO:0000256" key="1">
    <source>
        <dbReference type="ARBA" id="ARBA00022598"/>
    </source>
</evidence>
<keyword evidence="3 4" id="KW-0067">ATP-binding</keyword>
<dbReference type="GeneID" id="95611476"/>
<keyword evidence="1" id="KW-0436">Ligase</keyword>
<dbReference type="InterPro" id="IPR052032">
    <property type="entry name" value="ATP-dep_AA_Ligase"/>
</dbReference>
<dbReference type="KEGG" id="svn:CP980_13015"/>
<dbReference type="GO" id="GO:0046872">
    <property type="term" value="F:metal ion binding"/>
    <property type="evidence" value="ECO:0007669"/>
    <property type="project" value="InterPro"/>
</dbReference>
<dbReference type="PANTHER" id="PTHR43585:SF2">
    <property type="entry name" value="ATP-GRASP ENZYME FSQD"/>
    <property type="match status" value="1"/>
</dbReference>
<evidence type="ECO:0000256" key="4">
    <source>
        <dbReference type="PROSITE-ProRule" id="PRU00409"/>
    </source>
</evidence>
<protein>
    <submittedName>
        <fullName evidence="7">ATP-grasp domain-containing protein</fullName>
    </submittedName>
</protein>
<dbReference type="Gene3D" id="3.40.50.20">
    <property type="match status" value="1"/>
</dbReference>
<evidence type="ECO:0000313" key="8">
    <source>
        <dbReference type="Proteomes" id="UP000325563"/>
    </source>
</evidence>
<dbReference type="InterPro" id="IPR040570">
    <property type="entry name" value="LAL_C2"/>
</dbReference>
<dbReference type="PANTHER" id="PTHR43585">
    <property type="entry name" value="FUMIPYRROLE BIOSYNTHESIS PROTEIN C"/>
    <property type="match status" value="1"/>
</dbReference>
<evidence type="ECO:0000256" key="3">
    <source>
        <dbReference type="ARBA" id="ARBA00022840"/>
    </source>
</evidence>
<dbReference type="InterPro" id="IPR011761">
    <property type="entry name" value="ATP-grasp"/>
</dbReference>
<dbReference type="PROSITE" id="PS50975">
    <property type="entry name" value="ATP_GRASP"/>
    <property type="match status" value="1"/>
</dbReference>
<proteinExistence type="predicted"/>